<gene>
    <name evidence="13" type="ORF">CDAUBV1_LOCUS5688</name>
</gene>
<dbReference type="Pfam" id="PF00055">
    <property type="entry name" value="Laminin_N"/>
    <property type="match status" value="1"/>
</dbReference>
<feature type="disulfide bond" evidence="8">
    <location>
        <begin position="379"/>
        <end position="393"/>
    </location>
</feature>
<dbReference type="SMART" id="SM00136">
    <property type="entry name" value="LamNT"/>
    <property type="match status" value="1"/>
</dbReference>
<dbReference type="CDD" id="cd00055">
    <property type="entry name" value="EGF_Lam"/>
    <property type="match status" value="10"/>
</dbReference>
<feature type="domain" description="Laminin N-terminal" evidence="12">
    <location>
        <begin position="38"/>
        <end position="276"/>
    </location>
</feature>
<feature type="disulfide bond" evidence="8">
    <location>
        <begin position="924"/>
        <end position="933"/>
    </location>
</feature>
<evidence type="ECO:0000313" key="13">
    <source>
        <dbReference type="EMBL" id="CAL5132855.1"/>
    </source>
</evidence>
<dbReference type="FunFam" id="2.10.25.10:FF:000011">
    <property type="entry name" value="Cadherin EGF LAG seven-pass G-type receptor"/>
    <property type="match status" value="1"/>
</dbReference>
<protein>
    <recommendedName>
        <fullName evidence="15">Laminin subunit gamma-1</fullName>
    </recommendedName>
</protein>
<dbReference type="InterPro" id="IPR000742">
    <property type="entry name" value="EGF"/>
</dbReference>
<feature type="disulfide bond" evidence="8">
    <location>
        <begin position="367"/>
        <end position="376"/>
    </location>
</feature>
<evidence type="ECO:0000256" key="9">
    <source>
        <dbReference type="SAM" id="Coils"/>
    </source>
</evidence>
<dbReference type="PROSITE" id="PS00022">
    <property type="entry name" value="EGF_1"/>
    <property type="match status" value="1"/>
</dbReference>
<dbReference type="PRINTS" id="PR00011">
    <property type="entry name" value="EGFLAMININ"/>
</dbReference>
<dbReference type="InterPro" id="IPR056863">
    <property type="entry name" value="LMN_ATRN_NET-like_EGF"/>
</dbReference>
<evidence type="ECO:0000256" key="6">
    <source>
        <dbReference type="ARBA" id="ARBA00023180"/>
    </source>
</evidence>
<feature type="domain" description="Laminin EGF-like" evidence="11">
    <location>
        <begin position="904"/>
        <end position="949"/>
    </location>
</feature>
<dbReference type="PANTHER" id="PTHR10574:SF406">
    <property type="entry name" value="LAMININ SUBUNIT ALPHA 5"/>
    <property type="match status" value="1"/>
</dbReference>
<feature type="domain" description="Laminin EGF-like" evidence="11">
    <location>
        <begin position="339"/>
        <end position="395"/>
    </location>
</feature>
<feature type="domain" description="Laminin EGF-like" evidence="11">
    <location>
        <begin position="635"/>
        <end position="685"/>
    </location>
</feature>
<feature type="disulfide bond" evidence="8">
    <location>
        <begin position="468"/>
        <end position="477"/>
    </location>
</feature>
<proteinExistence type="predicted"/>
<feature type="chain" id="PRO_5043752311" description="Laminin subunit gamma-1" evidence="10">
    <location>
        <begin position="20"/>
        <end position="1544"/>
    </location>
</feature>
<evidence type="ECO:0000259" key="12">
    <source>
        <dbReference type="PROSITE" id="PS51117"/>
    </source>
</evidence>
<evidence type="ECO:0000256" key="2">
    <source>
        <dbReference type="ARBA" id="ARBA00022525"/>
    </source>
</evidence>
<feature type="disulfide bond" evidence="8">
    <location>
        <begin position="827"/>
        <end position="836"/>
    </location>
</feature>
<dbReference type="GO" id="GO:0009888">
    <property type="term" value="P:tissue development"/>
    <property type="evidence" value="ECO:0007669"/>
    <property type="project" value="TreeGrafter"/>
</dbReference>
<organism evidence="13 14">
    <name type="scientific">Calicophoron daubneyi</name>
    <name type="common">Rumen fluke</name>
    <name type="synonym">Paramphistomum daubneyi</name>
    <dbReference type="NCBI Taxonomy" id="300641"/>
    <lineage>
        <taxon>Eukaryota</taxon>
        <taxon>Metazoa</taxon>
        <taxon>Spiralia</taxon>
        <taxon>Lophotrochozoa</taxon>
        <taxon>Platyhelminthes</taxon>
        <taxon>Trematoda</taxon>
        <taxon>Digenea</taxon>
        <taxon>Plagiorchiida</taxon>
        <taxon>Pronocephalata</taxon>
        <taxon>Paramphistomoidea</taxon>
        <taxon>Paramphistomidae</taxon>
        <taxon>Calicophoron</taxon>
    </lineage>
</organism>
<feature type="domain" description="Laminin EGF-like" evidence="11">
    <location>
        <begin position="445"/>
        <end position="497"/>
    </location>
</feature>
<comment type="subcellular location">
    <subcellularLocation>
        <location evidence="1">Secreted</location>
    </subcellularLocation>
</comment>
<evidence type="ECO:0008006" key="15">
    <source>
        <dbReference type="Google" id="ProtNLM"/>
    </source>
</evidence>
<evidence type="ECO:0000256" key="1">
    <source>
        <dbReference type="ARBA" id="ARBA00004613"/>
    </source>
</evidence>
<dbReference type="GO" id="GO:0009887">
    <property type="term" value="P:animal organ morphogenesis"/>
    <property type="evidence" value="ECO:0007669"/>
    <property type="project" value="TreeGrafter"/>
</dbReference>
<dbReference type="PANTHER" id="PTHR10574">
    <property type="entry name" value="NETRIN/LAMININ-RELATED"/>
    <property type="match status" value="1"/>
</dbReference>
<dbReference type="FunFam" id="2.10.25.10:FF:000094">
    <property type="entry name" value="Laminin subunit alpha-2"/>
    <property type="match status" value="1"/>
</dbReference>
<feature type="domain" description="Laminin EGF-like" evidence="11">
    <location>
        <begin position="805"/>
        <end position="854"/>
    </location>
</feature>
<dbReference type="InterPro" id="IPR008211">
    <property type="entry name" value="Laminin_N"/>
</dbReference>
<keyword evidence="4" id="KW-0677">Repeat</keyword>
<feature type="disulfide bond" evidence="8">
    <location>
        <begin position="855"/>
        <end position="867"/>
    </location>
</feature>
<comment type="caution">
    <text evidence="13">The sequence shown here is derived from an EMBL/GenBank/DDBJ whole genome shotgun (WGS) entry which is preliminary data.</text>
</comment>
<comment type="caution">
    <text evidence="8">Lacks conserved residue(s) required for the propagation of feature annotation.</text>
</comment>
<keyword evidence="2" id="KW-0964">Secreted</keyword>
<evidence type="ECO:0000256" key="5">
    <source>
        <dbReference type="ARBA" id="ARBA00023157"/>
    </source>
</evidence>
<dbReference type="GO" id="GO:0005576">
    <property type="term" value="C:extracellular region"/>
    <property type="evidence" value="ECO:0007669"/>
    <property type="project" value="UniProtKB-SubCell"/>
</dbReference>
<dbReference type="SUPFAM" id="SSF57196">
    <property type="entry name" value="EGF/Laminin"/>
    <property type="match status" value="8"/>
</dbReference>
<dbReference type="GO" id="GO:0005604">
    <property type="term" value="C:basement membrane"/>
    <property type="evidence" value="ECO:0007669"/>
    <property type="project" value="UniProtKB-ARBA"/>
</dbReference>
<evidence type="ECO:0000259" key="11">
    <source>
        <dbReference type="PROSITE" id="PS50027"/>
    </source>
</evidence>
<reference evidence="13" key="1">
    <citation type="submission" date="2024-06" db="EMBL/GenBank/DDBJ databases">
        <authorList>
            <person name="Liu X."/>
            <person name="Lenzi L."/>
            <person name="Haldenby T S."/>
            <person name="Uol C."/>
        </authorList>
    </citation>
    <scope>NUCLEOTIDE SEQUENCE</scope>
</reference>
<feature type="disulfide bond" evidence="8">
    <location>
        <begin position="857"/>
        <end position="874"/>
    </location>
</feature>
<dbReference type="FunFam" id="2.10.25.10:FF:000090">
    <property type="entry name" value="laminin subunit alpha"/>
    <property type="match status" value="3"/>
</dbReference>
<dbReference type="Proteomes" id="UP001497525">
    <property type="component" value="Unassembled WGS sequence"/>
</dbReference>
<dbReference type="Gene3D" id="2.60.120.260">
    <property type="entry name" value="Galactose-binding domain-like"/>
    <property type="match status" value="1"/>
</dbReference>
<feature type="disulfide bond" evidence="8">
    <location>
        <begin position="653"/>
        <end position="662"/>
    </location>
</feature>
<dbReference type="SUPFAM" id="SSF49785">
    <property type="entry name" value="Galactose-binding domain-like"/>
    <property type="match status" value="1"/>
</dbReference>
<feature type="disulfide bond" evidence="8">
    <location>
        <begin position="904"/>
        <end position="916"/>
    </location>
</feature>
<feature type="coiled-coil region" evidence="9">
    <location>
        <begin position="1398"/>
        <end position="1446"/>
    </location>
</feature>
<dbReference type="InterPro" id="IPR050440">
    <property type="entry name" value="Laminin/Netrin_ECM"/>
</dbReference>
<keyword evidence="6" id="KW-0325">Glycoprotein</keyword>
<feature type="disulfide bond" evidence="8">
    <location>
        <begin position="418"/>
        <end position="427"/>
    </location>
</feature>
<keyword evidence="9" id="KW-0175">Coiled coil</keyword>
<dbReference type="Pfam" id="PF00053">
    <property type="entry name" value="EGF_laminin"/>
    <property type="match status" value="8"/>
</dbReference>
<dbReference type="PROSITE" id="PS50027">
    <property type="entry name" value="EGF_LAM_2"/>
    <property type="match status" value="7"/>
</dbReference>
<evidence type="ECO:0000256" key="4">
    <source>
        <dbReference type="ARBA" id="ARBA00022737"/>
    </source>
</evidence>
<name>A0AAV2T8Y8_CALDB</name>
<keyword evidence="7 8" id="KW-0424">Laminin EGF-like domain</keyword>
<evidence type="ECO:0000256" key="10">
    <source>
        <dbReference type="SAM" id="SignalP"/>
    </source>
</evidence>
<dbReference type="PROSITE" id="PS51117">
    <property type="entry name" value="LAMININ_NTER"/>
    <property type="match status" value="1"/>
</dbReference>
<dbReference type="InterPro" id="IPR008979">
    <property type="entry name" value="Galactose-bd-like_sf"/>
</dbReference>
<evidence type="ECO:0000313" key="14">
    <source>
        <dbReference type="Proteomes" id="UP001497525"/>
    </source>
</evidence>
<feature type="disulfide bond" evidence="8">
    <location>
        <begin position="876"/>
        <end position="885"/>
    </location>
</feature>
<evidence type="ECO:0000256" key="3">
    <source>
        <dbReference type="ARBA" id="ARBA00022729"/>
    </source>
</evidence>
<feature type="coiled-coil region" evidence="9">
    <location>
        <begin position="1313"/>
        <end position="1368"/>
    </location>
</feature>
<keyword evidence="3 10" id="KW-0732">Signal</keyword>
<dbReference type="EMBL" id="CAXLJL010000145">
    <property type="protein sequence ID" value="CAL5132855.1"/>
    <property type="molecule type" value="Genomic_DNA"/>
</dbReference>
<accession>A0AAV2T8Y8</accession>
<dbReference type="SMART" id="SM00180">
    <property type="entry name" value="EGF_Lam"/>
    <property type="match status" value="11"/>
</dbReference>
<feature type="signal peptide" evidence="10">
    <location>
        <begin position="1"/>
        <end position="19"/>
    </location>
</feature>
<dbReference type="PROSITE" id="PS01248">
    <property type="entry name" value="EGF_LAM_1"/>
    <property type="match status" value="5"/>
</dbReference>
<dbReference type="InterPro" id="IPR002049">
    <property type="entry name" value="LE_dom"/>
</dbReference>
<dbReference type="FunFam" id="2.10.25.10:FF:000188">
    <property type="entry name" value="Laminin subunit gamma 2"/>
    <property type="match status" value="2"/>
</dbReference>
<evidence type="ECO:0000256" key="8">
    <source>
        <dbReference type="PROSITE-ProRule" id="PRU00460"/>
    </source>
</evidence>
<dbReference type="Pfam" id="PF24973">
    <property type="entry name" value="EGF_LMN_ATRN"/>
    <property type="match status" value="2"/>
</dbReference>
<feature type="domain" description="Laminin EGF-like" evidence="11">
    <location>
        <begin position="396"/>
        <end position="444"/>
    </location>
</feature>
<evidence type="ECO:0000256" key="7">
    <source>
        <dbReference type="ARBA" id="ARBA00023292"/>
    </source>
</evidence>
<keyword evidence="5 8" id="KW-1015">Disulfide bond</keyword>
<feature type="domain" description="Laminin EGF-like" evidence="11">
    <location>
        <begin position="855"/>
        <end position="903"/>
    </location>
</feature>
<dbReference type="Gene3D" id="2.10.25.10">
    <property type="entry name" value="Laminin"/>
    <property type="match status" value="9"/>
</dbReference>
<sequence length="1544" mass="171917">MYVAFLLLSLCAVVFNVLAQEPSETFFVSSECTNQYGEPQMCYPPFTSAAADQKVIATNTCGERARQKYCIHMSTTGMATRCQYCDSRNPMESHFAEYMTDKNPNNWWQSETMADNSLLHFKESVNLTIDLGTQFHVNYVYLQFRSPRPHAMVIYKRFDDKSDWTPWAYFSSNCITYFNMNYNPRPTFHRADEVICQEEYSTLQPLYGGEVIFSVINGRPNYDRFFEDKDLQLWSTATQIRVELKKMHTFGDERGAERDTLLTYYFAIEKFTVGGRCLCHGHGNECRKSTGPGQKERLVCVCDPSHHTSGDNCEQCTADHHDAPWLPATPESANPCRPCKCNGNSHLCEFDRDLFDRTGSGSRCIGCGNNTEGINCELCKTGFFNDPLIPTVCQPCSCDPIGTMDGEMDCSKSGQCVCKPGVGGQRCDRCLDDYYGFSAGGCQPCNCTVDGSLDNRPMCDSRTGQCLCKQNVNGRQCERCKIGHYGLMSNDPLGCKPCLCSLHSSECELDSRALAESFGRPGESVELSSLVKPNQVIVNCPEGQQPCPVCVNKDPEHIHVNCNGTSEGYLPCLCQKDPNLCEYCPSSVFHNPQIDPRTEICTCPPQYIGKSCESCAPGHRRDPPSGLVTDRCIPCTCNNHSTVCHPETGQCECLHNTGGLFCDRCADGYYGDALAPVTASEACKACPCPPGVKCEEVHLPDRRVEVVCKDCPDNRAGIRCERCAENYYGDPLNGIPCKLCDCSDNVDPREFGNCDGKTGECLKCIFGTTGKHCEKCLSGYRRNFKPSNRTGPGSALVPARGCSPCNCDPVGTLGIGICNSETGQCPCKPGVGGLQCQKCYSGFYGFRSGQGCQACDCNSIGAVGESCDDNTGWCECRPHVTGRQCDKCLPGFFNMTSIHGCEDCACHTFGSESRQCNSTGWCTCKPFAVGKKCDQCKENHYSLEAGCLPCPACYNLVQARVDKLRGMLLSVFGPIKPDSKPGSYLSPDDKDLYAEVIKLNNTLVTLYRNVLDIGGKSSVVDSKQLTRTIEGLARQVEVVKADFERIRTEQPNCTVGDLDAQLTQLENDINEKLGTLLNGEVRSVLEDLKDGATRALDPVLTSQANQVADLAHKLQDQGNMLKDKMESSSRLVANLTAKLTESEKAVTYSKNLLDGSKQKSDAIERGTTAVRKEIADTDALMQKSRNQQYKIQNEIRQIPDLRSEVRLLEGVSSRWQEGRNTSKQLQGQLLTLAAEVENTLDRFRRVNSQLRTALNEKHNQAKQLEPSFHEIKTLFDRVIRARNISQRAYAEAQNKLEKLQDFEEYVSRTKSLVPDAMEDRENLEEKLTQVEASVKDLHDQARFELEAAQKLANRTERLQKILDTLNSKISEGKNLTKFYENQLRKMRSQPDVDVSAEVSKSQLAVKEAEEEANRVRELVEENHESVESLTKDASDMFTRMKNLKDRLTKTNGGKLPANGEDAATRFAKLKAEAKKLHLNERLDYLRELNRSRTIEINYLRSELAEIKAHYQHLVRVDSLLPPSDGNCFYTGKEIEGEEPSSSLI</sequence>